<evidence type="ECO:0000256" key="2">
    <source>
        <dbReference type="ARBA" id="ARBA00022840"/>
    </source>
</evidence>
<dbReference type="SUPFAM" id="SSF53067">
    <property type="entry name" value="Actin-like ATPase domain"/>
    <property type="match status" value="2"/>
</dbReference>
<dbReference type="AlphaFoldDB" id="A0A1L7XMX0"/>
<dbReference type="GO" id="GO:0005524">
    <property type="term" value="F:ATP binding"/>
    <property type="evidence" value="ECO:0007669"/>
    <property type="project" value="UniProtKB-KW"/>
</dbReference>
<dbReference type="Pfam" id="PF00012">
    <property type="entry name" value="HSP70"/>
    <property type="match status" value="1"/>
</dbReference>
<proteinExistence type="predicted"/>
<dbReference type="OrthoDB" id="5332281at2759"/>
<evidence type="ECO:0000313" key="4">
    <source>
        <dbReference type="Proteomes" id="UP000184330"/>
    </source>
</evidence>
<dbReference type="Proteomes" id="UP000184330">
    <property type="component" value="Unassembled WGS sequence"/>
</dbReference>
<dbReference type="PANTHER" id="PTHR14187">
    <property type="entry name" value="ALPHA KINASE/ELONGATION FACTOR 2 KINASE"/>
    <property type="match status" value="1"/>
</dbReference>
<reference evidence="3 4" key="1">
    <citation type="submission" date="2016-03" db="EMBL/GenBank/DDBJ databases">
        <authorList>
            <person name="Ploux O."/>
        </authorList>
    </citation>
    <scope>NUCLEOTIDE SEQUENCE [LARGE SCALE GENOMIC DNA]</scope>
    <source>
        <strain evidence="3 4">UAMH 11012</strain>
    </source>
</reference>
<gene>
    <name evidence="3" type="ORF">PAC_16269</name>
</gene>
<keyword evidence="1" id="KW-0547">Nucleotide-binding</keyword>
<dbReference type="STRING" id="576137.A0A1L7XMX0"/>
<accession>A0A1L7XMX0</accession>
<keyword evidence="2" id="KW-0067">ATP-binding</keyword>
<evidence type="ECO:0000256" key="1">
    <source>
        <dbReference type="ARBA" id="ARBA00022741"/>
    </source>
</evidence>
<dbReference type="EMBL" id="FJOG01000036">
    <property type="protein sequence ID" value="CZR66368.1"/>
    <property type="molecule type" value="Genomic_DNA"/>
</dbReference>
<protein>
    <submittedName>
        <fullName evidence="3">Related to hsp70 protein</fullName>
    </submittedName>
</protein>
<dbReference type="PRINTS" id="PR00301">
    <property type="entry name" value="HEATSHOCK70"/>
</dbReference>
<organism evidence="3 4">
    <name type="scientific">Phialocephala subalpina</name>
    <dbReference type="NCBI Taxonomy" id="576137"/>
    <lineage>
        <taxon>Eukaryota</taxon>
        <taxon>Fungi</taxon>
        <taxon>Dikarya</taxon>
        <taxon>Ascomycota</taxon>
        <taxon>Pezizomycotina</taxon>
        <taxon>Leotiomycetes</taxon>
        <taxon>Helotiales</taxon>
        <taxon>Mollisiaceae</taxon>
        <taxon>Phialocephala</taxon>
        <taxon>Phialocephala fortinii species complex</taxon>
    </lineage>
</organism>
<dbReference type="GO" id="GO:0140662">
    <property type="term" value="F:ATP-dependent protein folding chaperone"/>
    <property type="evidence" value="ECO:0007669"/>
    <property type="project" value="InterPro"/>
</dbReference>
<sequence length="596" mass="66177">MTRLNEKPVDIERGMNGLNFVEDEDSQLIIGLDFGTTFSGIAYIFTEQNKPDPEAVTDWPGTPGLKVPKTPTLIDYTAPSGGKPFSWGSKVHPTSRGKLEGVKLLLDPEQPVPLYVPASNTKKDLQKLGKPAVDVATDYLKALYEHALGYINNAYPKDFVDMQQKKFVLTVPAVWSDKAKDLTLKAAKNAGIYPVQLIKEPEAAALYTLHYLKGRALAAGDAFVLCDAGGGTVDLISYEVDSVDPLELKELVPGTGGVAGSLILNKRFEEAVKNIVGDEEFLDLKKTEGFADAVKQFDREVKPAFCGDKDQAWNVNFTMGNLEDDPTNNIQANCLRLKYELVHQIFEPLVTAIIQLVAEQVANVRIKRMGANHPKGKEIKAIFLVGGFGSSQYLKMRLEKANPDIQVIQPTDADFSWGAIVKGAVLSQMPHEAVVTATKCVRHYGVSCTSIYKESEDAGQEKFWDKLEGVYRVSKMTWYLNYDDDLVRERRVEFAFYRSLAVDHQPTDLIFVDELLECAQIDAPKYPITGVTKVNVKLTADLRNVPKDAFQHKVSPAGTPYVVIWYKLVINTQTASMKFSLEVKGKEYSSVEAKYD</sequence>
<evidence type="ECO:0000313" key="3">
    <source>
        <dbReference type="EMBL" id="CZR66368.1"/>
    </source>
</evidence>
<name>A0A1L7XMX0_9HELO</name>
<dbReference type="InterPro" id="IPR043129">
    <property type="entry name" value="ATPase_NBD"/>
</dbReference>
<dbReference type="InterPro" id="IPR013126">
    <property type="entry name" value="Hsp_70_fam"/>
</dbReference>
<dbReference type="Gene3D" id="3.30.420.40">
    <property type="match status" value="1"/>
</dbReference>
<keyword evidence="4" id="KW-1185">Reference proteome</keyword>
<dbReference type="PANTHER" id="PTHR14187:SF82">
    <property type="entry name" value="FAMILY CHAPERONE, PUTATIVE (AFU_ORTHOLOGUE AFUA_7G08575)-RELATED"/>
    <property type="match status" value="1"/>
</dbReference>
<dbReference type="CDD" id="cd10170">
    <property type="entry name" value="ASKHA_NBD_HSP70"/>
    <property type="match status" value="1"/>
</dbReference>